<gene>
    <name evidence="1" type="ORF">MPL3356_400071</name>
</gene>
<reference evidence="2" key="1">
    <citation type="submission" date="2014-08" db="EMBL/GenBank/DDBJ databases">
        <authorList>
            <person name="Moulin L."/>
        </authorList>
    </citation>
    <scope>NUCLEOTIDE SEQUENCE [LARGE SCALE GENOMIC DNA]</scope>
</reference>
<accession>A0A090E9Z8</accession>
<evidence type="ECO:0000313" key="1">
    <source>
        <dbReference type="EMBL" id="CDX24438.1"/>
    </source>
</evidence>
<dbReference type="AlphaFoldDB" id="A0A090E9Z8"/>
<keyword evidence="2" id="KW-1185">Reference proteome</keyword>
<name>A0A090E9Z8_MESPL</name>
<evidence type="ECO:0000313" key="2">
    <source>
        <dbReference type="Proteomes" id="UP000045285"/>
    </source>
</evidence>
<proteinExistence type="predicted"/>
<dbReference type="Proteomes" id="UP000045285">
    <property type="component" value="Unassembled WGS sequence"/>
</dbReference>
<dbReference type="EMBL" id="CCMZ01000035">
    <property type="protein sequence ID" value="CDX24438.1"/>
    <property type="molecule type" value="Genomic_DNA"/>
</dbReference>
<dbReference type="Pfam" id="PF05973">
    <property type="entry name" value="Gp49"/>
    <property type="match status" value="1"/>
</dbReference>
<organism evidence="1 2">
    <name type="scientific">Mesorhizobium plurifarium</name>
    <dbReference type="NCBI Taxonomy" id="69974"/>
    <lineage>
        <taxon>Bacteria</taxon>
        <taxon>Pseudomonadati</taxon>
        <taxon>Pseudomonadota</taxon>
        <taxon>Alphaproteobacteria</taxon>
        <taxon>Hyphomicrobiales</taxon>
        <taxon>Phyllobacteriaceae</taxon>
        <taxon>Mesorhizobium</taxon>
    </lineage>
</organism>
<dbReference type="InterPro" id="IPR035093">
    <property type="entry name" value="RelE/ParE_toxin_dom_sf"/>
</dbReference>
<dbReference type="Gene3D" id="3.30.2310.20">
    <property type="entry name" value="RelE-like"/>
    <property type="match status" value="1"/>
</dbReference>
<dbReference type="InterPro" id="IPR009241">
    <property type="entry name" value="HigB-like"/>
</dbReference>
<evidence type="ECO:0008006" key="3">
    <source>
        <dbReference type="Google" id="ProtNLM"/>
    </source>
</evidence>
<sequence length="120" mass="13581">MNWDVRLHNAFEAEFLAFEREVQTELLAVAKLLAEYGPQLGRPYVDTLKGSKHTNMKEMRFSAADGEWRAAFAFDPERKAIVLVAGDKSGSQKRFYKQLIAKADSRFSDHLENLTSAKTG</sequence>
<protein>
    <recommendedName>
        <fullName evidence="3">Addiction module toxin RelE</fullName>
    </recommendedName>
</protein>